<dbReference type="EMBL" id="VNHY01000002">
    <property type="protein sequence ID" value="TYP93894.1"/>
    <property type="molecule type" value="Genomic_DNA"/>
</dbReference>
<dbReference type="PRINTS" id="PR00080">
    <property type="entry name" value="SDRFAMILY"/>
</dbReference>
<dbReference type="PANTHER" id="PTHR24322">
    <property type="entry name" value="PKSB"/>
    <property type="match status" value="1"/>
</dbReference>
<organism evidence="4 5">
    <name type="scientific">Fodinibius salinus</name>
    <dbReference type="NCBI Taxonomy" id="860790"/>
    <lineage>
        <taxon>Bacteria</taxon>
        <taxon>Pseudomonadati</taxon>
        <taxon>Balneolota</taxon>
        <taxon>Balneolia</taxon>
        <taxon>Balneolales</taxon>
        <taxon>Balneolaceae</taxon>
        <taxon>Fodinibius</taxon>
    </lineage>
</organism>
<dbReference type="Pfam" id="PF00106">
    <property type="entry name" value="adh_short"/>
    <property type="match status" value="1"/>
</dbReference>
<protein>
    <submittedName>
        <fullName evidence="4">All-trans-retinol dehydrogenase (NAD+)</fullName>
    </submittedName>
</protein>
<dbReference type="AlphaFoldDB" id="A0A5D3YJ80"/>
<dbReference type="PANTHER" id="PTHR24322:SF736">
    <property type="entry name" value="RETINOL DEHYDROGENASE 10"/>
    <property type="match status" value="1"/>
</dbReference>
<keyword evidence="5" id="KW-1185">Reference proteome</keyword>
<dbReference type="Gene3D" id="3.40.50.720">
    <property type="entry name" value="NAD(P)-binding Rossmann-like Domain"/>
    <property type="match status" value="1"/>
</dbReference>
<dbReference type="OrthoDB" id="9808814at2"/>
<dbReference type="SUPFAM" id="SSF51735">
    <property type="entry name" value="NAD(P)-binding Rossmann-fold domains"/>
    <property type="match status" value="1"/>
</dbReference>
<accession>A0A5D3YJ80</accession>
<dbReference type="InterPro" id="IPR036291">
    <property type="entry name" value="NAD(P)-bd_dom_sf"/>
</dbReference>
<dbReference type="PRINTS" id="PR00081">
    <property type="entry name" value="GDHRDH"/>
</dbReference>
<evidence type="ECO:0000256" key="3">
    <source>
        <dbReference type="RuleBase" id="RU000363"/>
    </source>
</evidence>
<dbReference type="InterPro" id="IPR002347">
    <property type="entry name" value="SDR_fam"/>
</dbReference>
<dbReference type="Proteomes" id="UP000324595">
    <property type="component" value="Unassembled WGS sequence"/>
</dbReference>
<comment type="similarity">
    <text evidence="1 3">Belongs to the short-chain dehydrogenases/reductases (SDR) family.</text>
</comment>
<evidence type="ECO:0000313" key="4">
    <source>
        <dbReference type="EMBL" id="TYP93894.1"/>
    </source>
</evidence>
<dbReference type="CDD" id="cd05339">
    <property type="entry name" value="17beta-HSDXI-like_SDR_c"/>
    <property type="match status" value="1"/>
</dbReference>
<keyword evidence="2" id="KW-0560">Oxidoreductase</keyword>
<proteinExistence type="inferred from homology"/>
<evidence type="ECO:0000313" key="5">
    <source>
        <dbReference type="Proteomes" id="UP000324595"/>
    </source>
</evidence>
<sequence>MSTIANSHILITGGASGIGLKMGKNALERGASKLVIWDINTEKLEECNKQLANFRDRIHTYKVDVSDPEQIYQSAKKLQAEINHLDILINNAGVVVGQPFQKQNMANINKTIAVNLLGVMHTTRAFLPQMIERSTGHIVNIASAVAHMGNPNMSVYAGSKWGVRGWSESLRIELNNQNVTVTSVEPGYIDTGMFKGVTPPLLTPLLDPENLSRRILRAVEKNKMHLRTPFMVKILPFLKGILPTKVFDFVAGKLFKAYHSMDTFTGRNSD</sequence>
<name>A0A5D3YJ80_9BACT</name>
<evidence type="ECO:0000256" key="1">
    <source>
        <dbReference type="ARBA" id="ARBA00006484"/>
    </source>
</evidence>
<evidence type="ECO:0000256" key="2">
    <source>
        <dbReference type="ARBA" id="ARBA00023002"/>
    </source>
</evidence>
<comment type="caution">
    <text evidence="4">The sequence shown here is derived from an EMBL/GenBank/DDBJ whole genome shotgun (WGS) entry which is preliminary data.</text>
</comment>
<dbReference type="GO" id="GO:0016616">
    <property type="term" value="F:oxidoreductase activity, acting on the CH-OH group of donors, NAD or NADP as acceptor"/>
    <property type="evidence" value="ECO:0007669"/>
    <property type="project" value="TreeGrafter"/>
</dbReference>
<gene>
    <name evidence="4" type="ORF">LX73_1610</name>
</gene>
<dbReference type="PROSITE" id="PS00061">
    <property type="entry name" value="ADH_SHORT"/>
    <property type="match status" value="1"/>
</dbReference>
<dbReference type="InterPro" id="IPR020904">
    <property type="entry name" value="Sc_DH/Rdtase_CS"/>
</dbReference>
<dbReference type="RefSeq" id="WP_148898936.1">
    <property type="nucleotide sequence ID" value="NZ_VNHY01000002.1"/>
</dbReference>
<reference evidence="4 5" key="1">
    <citation type="submission" date="2019-07" db="EMBL/GenBank/DDBJ databases">
        <title>Genomic Encyclopedia of Archaeal and Bacterial Type Strains, Phase II (KMG-II): from individual species to whole genera.</title>
        <authorList>
            <person name="Goeker M."/>
        </authorList>
    </citation>
    <scope>NUCLEOTIDE SEQUENCE [LARGE SCALE GENOMIC DNA]</scope>
    <source>
        <strain evidence="4 5">DSM 21935</strain>
    </source>
</reference>